<name>A0A9P7N755_9HYPO</name>
<dbReference type="OrthoDB" id="5393606at2759"/>
<evidence type="ECO:0000313" key="3">
    <source>
        <dbReference type="Proteomes" id="UP000748025"/>
    </source>
</evidence>
<dbReference type="Proteomes" id="UP000748025">
    <property type="component" value="Unassembled WGS sequence"/>
</dbReference>
<keyword evidence="1" id="KW-0472">Membrane</keyword>
<keyword evidence="3" id="KW-1185">Reference proteome</keyword>
<evidence type="ECO:0000256" key="1">
    <source>
        <dbReference type="SAM" id="Phobius"/>
    </source>
</evidence>
<organism evidence="2 3">
    <name type="scientific">Claviceps pusilla</name>
    <dbReference type="NCBI Taxonomy" id="123648"/>
    <lineage>
        <taxon>Eukaryota</taxon>
        <taxon>Fungi</taxon>
        <taxon>Dikarya</taxon>
        <taxon>Ascomycota</taxon>
        <taxon>Pezizomycotina</taxon>
        <taxon>Sordariomycetes</taxon>
        <taxon>Hypocreomycetidae</taxon>
        <taxon>Hypocreales</taxon>
        <taxon>Clavicipitaceae</taxon>
        <taxon>Claviceps</taxon>
    </lineage>
</organism>
<dbReference type="EMBL" id="SRPW01002325">
    <property type="protein sequence ID" value="KAG5993708.1"/>
    <property type="molecule type" value="Genomic_DNA"/>
</dbReference>
<accession>A0A9P7N755</accession>
<keyword evidence="1" id="KW-0812">Transmembrane</keyword>
<gene>
    <name evidence="2" type="ORF">E4U43_003417</name>
</gene>
<comment type="caution">
    <text evidence="2">The sequence shown here is derived from an EMBL/GenBank/DDBJ whole genome shotgun (WGS) entry which is preliminary data.</text>
</comment>
<sequence>MSDHSASDLVGVSAVLLALGAVAVVLRFYARSHQKAHLLADDWLMVPALATFVGACTSVHLKAFGYSTFEISKQQREATLERSGKVSDLNALRLIHDRYHII</sequence>
<proteinExistence type="predicted"/>
<dbReference type="AlphaFoldDB" id="A0A9P7N755"/>
<reference evidence="2" key="1">
    <citation type="journal article" date="2020" name="bioRxiv">
        <title>Whole genome comparisons of ergot fungi reveals the divergence and evolution of species within the genus Claviceps are the result of varying mechanisms driving genome evolution and host range expansion.</title>
        <authorList>
            <person name="Wyka S.A."/>
            <person name="Mondo S.J."/>
            <person name="Liu M."/>
            <person name="Dettman J."/>
            <person name="Nalam V."/>
            <person name="Broders K.D."/>
        </authorList>
    </citation>
    <scope>NUCLEOTIDE SEQUENCE</scope>
    <source>
        <strain evidence="2">CCC 602</strain>
    </source>
</reference>
<evidence type="ECO:0000313" key="2">
    <source>
        <dbReference type="EMBL" id="KAG5993708.1"/>
    </source>
</evidence>
<feature type="transmembrane region" description="Helical" evidence="1">
    <location>
        <begin position="12"/>
        <end position="30"/>
    </location>
</feature>
<keyword evidence="1" id="KW-1133">Transmembrane helix</keyword>
<protein>
    <submittedName>
        <fullName evidence="2">Uncharacterized protein</fullName>
    </submittedName>
</protein>